<evidence type="ECO:0000313" key="7">
    <source>
        <dbReference type="Proteomes" id="UP001331761"/>
    </source>
</evidence>
<dbReference type="AlphaFoldDB" id="A0AAN8F4Y0"/>
<dbReference type="PRINTS" id="PR00299">
    <property type="entry name" value="ACRYSTALLIN"/>
</dbReference>
<dbReference type="Gene3D" id="2.60.40.790">
    <property type="match status" value="1"/>
</dbReference>
<dbReference type="PANTHER" id="PTHR45640">
    <property type="entry name" value="HEAT SHOCK PROTEIN HSP-12.2-RELATED"/>
    <property type="match status" value="1"/>
</dbReference>
<reference evidence="6 7" key="1">
    <citation type="submission" date="2019-10" db="EMBL/GenBank/DDBJ databases">
        <title>Assembly and Annotation for the nematode Trichostrongylus colubriformis.</title>
        <authorList>
            <person name="Martin J."/>
        </authorList>
    </citation>
    <scope>NUCLEOTIDE SEQUENCE [LARGE SCALE GENOMIC DNA]</scope>
    <source>
        <strain evidence="6">G859</strain>
        <tissue evidence="6">Whole worm</tissue>
    </source>
</reference>
<dbReference type="GO" id="GO:0036498">
    <property type="term" value="P:IRE1-mediated unfolded protein response"/>
    <property type="evidence" value="ECO:0007669"/>
    <property type="project" value="TreeGrafter"/>
</dbReference>
<dbReference type="PROSITE" id="PS01031">
    <property type="entry name" value="SHSP"/>
    <property type="match status" value="1"/>
</dbReference>
<evidence type="ECO:0000256" key="2">
    <source>
        <dbReference type="PIRSR" id="PIRSR036514-1"/>
    </source>
</evidence>
<dbReference type="PIRSF" id="PIRSF036514">
    <property type="entry name" value="Sm_HSP_B1"/>
    <property type="match status" value="1"/>
</dbReference>
<keyword evidence="2" id="KW-0479">Metal-binding</keyword>
<feature type="binding site" evidence="2">
    <location>
        <position position="102"/>
    </location>
    <ligand>
        <name>Zn(2+)</name>
        <dbReference type="ChEBI" id="CHEBI:29105"/>
        <label>1</label>
    </ligand>
</feature>
<evidence type="ECO:0000256" key="3">
    <source>
        <dbReference type="PROSITE-ProRule" id="PRU00285"/>
    </source>
</evidence>
<dbReference type="Pfam" id="PF00011">
    <property type="entry name" value="HSP20"/>
    <property type="match status" value="1"/>
</dbReference>
<evidence type="ECO:0000259" key="5">
    <source>
        <dbReference type="PROSITE" id="PS01031"/>
    </source>
</evidence>
<protein>
    <submittedName>
        <fullName evidence="6">Heat shock protein</fullName>
    </submittedName>
</protein>
<dbReference type="EMBL" id="WIXE01015703">
    <property type="protein sequence ID" value="KAK5973260.1"/>
    <property type="molecule type" value="Genomic_DNA"/>
</dbReference>
<dbReference type="PANTHER" id="PTHR45640:SF32">
    <property type="entry name" value="STRESS-INDUCED PROTEIN 1"/>
    <property type="match status" value="1"/>
</dbReference>
<organism evidence="6 7">
    <name type="scientific">Trichostrongylus colubriformis</name>
    <name type="common">Black scour worm</name>
    <dbReference type="NCBI Taxonomy" id="6319"/>
    <lineage>
        <taxon>Eukaryota</taxon>
        <taxon>Metazoa</taxon>
        <taxon>Ecdysozoa</taxon>
        <taxon>Nematoda</taxon>
        <taxon>Chromadorea</taxon>
        <taxon>Rhabditida</taxon>
        <taxon>Rhabditina</taxon>
        <taxon>Rhabditomorpha</taxon>
        <taxon>Strongyloidea</taxon>
        <taxon>Trichostrongylidae</taxon>
        <taxon>Trichostrongylus</taxon>
    </lineage>
</organism>
<evidence type="ECO:0000256" key="1">
    <source>
        <dbReference type="PIRNR" id="PIRNR036514"/>
    </source>
</evidence>
<dbReference type="InterPro" id="IPR008978">
    <property type="entry name" value="HSP20-like_chaperone"/>
</dbReference>
<comment type="similarity">
    <text evidence="1 3 4">Belongs to the small heat shock protein (HSP20) family.</text>
</comment>
<dbReference type="Proteomes" id="UP001331761">
    <property type="component" value="Unassembled WGS sequence"/>
</dbReference>
<comment type="caution">
    <text evidence="6">The sequence shown here is derived from an EMBL/GenBank/DDBJ whole genome shotgun (WGS) entry which is preliminary data.</text>
</comment>
<feature type="binding site" evidence="2">
    <location>
        <position position="107"/>
    </location>
    <ligand>
        <name>Zn(2+)</name>
        <dbReference type="ChEBI" id="CHEBI:29105"/>
        <label>2</label>
    </ligand>
</feature>
<keyword evidence="6" id="KW-0346">Stress response</keyword>
<accession>A0AAN8F4Y0</accession>
<dbReference type="GO" id="GO:0009408">
    <property type="term" value="P:response to heat"/>
    <property type="evidence" value="ECO:0007669"/>
    <property type="project" value="TreeGrafter"/>
</dbReference>
<evidence type="ECO:0000256" key="4">
    <source>
        <dbReference type="RuleBase" id="RU003616"/>
    </source>
</evidence>
<dbReference type="InterPro" id="IPR002068">
    <property type="entry name" value="A-crystallin/Hsp20_dom"/>
</dbReference>
<dbReference type="GO" id="GO:0042026">
    <property type="term" value="P:protein refolding"/>
    <property type="evidence" value="ECO:0007669"/>
    <property type="project" value="TreeGrafter"/>
</dbReference>
<name>A0AAN8F4Y0_TRICO</name>
<dbReference type="CDD" id="cd06526">
    <property type="entry name" value="metazoan_ACD"/>
    <property type="match status" value="1"/>
</dbReference>
<proteinExistence type="inferred from homology"/>
<sequence>MALWPTRRVGNLMHDIERDMVDPFRLMRDMDRFERQIERRMEREMQHCLGEDHSILRIANDAHEVVNDDKKFAVALDVSQFKPEELKVHIDGRDLTIEGRQEMKTDHGFTERSFVRKWALPDDVDLDAVHTQLMDGGKLEIEAPKTGEHTNRRTLPIMGATKKK</sequence>
<dbReference type="InterPro" id="IPR055269">
    <property type="entry name" value="Alpha-crystallin/HSP_16"/>
</dbReference>
<feature type="domain" description="SHSP" evidence="5">
    <location>
        <begin position="54"/>
        <end position="160"/>
    </location>
</feature>
<dbReference type="InterPro" id="IPR001436">
    <property type="entry name" value="Alpha-crystallin/sHSP_animal"/>
</dbReference>
<dbReference type="SUPFAM" id="SSF49764">
    <property type="entry name" value="HSP20-like chaperones"/>
    <property type="match status" value="1"/>
</dbReference>
<evidence type="ECO:0000313" key="6">
    <source>
        <dbReference type="EMBL" id="KAK5973260.1"/>
    </source>
</evidence>
<keyword evidence="7" id="KW-1185">Reference proteome</keyword>
<keyword evidence="2" id="KW-0862">Zinc</keyword>
<gene>
    <name evidence="6" type="ORF">GCK32_008567</name>
</gene>
<dbReference type="GO" id="GO:0005737">
    <property type="term" value="C:cytoplasm"/>
    <property type="evidence" value="ECO:0007669"/>
    <property type="project" value="TreeGrafter"/>
</dbReference>
<dbReference type="GO" id="GO:0005634">
    <property type="term" value="C:nucleus"/>
    <property type="evidence" value="ECO:0007669"/>
    <property type="project" value="TreeGrafter"/>
</dbReference>
<dbReference type="GO" id="GO:0051082">
    <property type="term" value="F:unfolded protein binding"/>
    <property type="evidence" value="ECO:0007669"/>
    <property type="project" value="TreeGrafter"/>
</dbReference>
<dbReference type="GO" id="GO:0046872">
    <property type="term" value="F:metal ion binding"/>
    <property type="evidence" value="ECO:0007669"/>
    <property type="project" value="UniProtKB-KW"/>
</dbReference>